<feature type="non-terminal residue" evidence="1">
    <location>
        <position position="1"/>
    </location>
</feature>
<name>A0A6J4LH96_9BACT</name>
<accession>A0A6J4LH96</accession>
<reference evidence="1" key="1">
    <citation type="submission" date="2020-02" db="EMBL/GenBank/DDBJ databases">
        <authorList>
            <person name="Meier V. D."/>
        </authorList>
    </citation>
    <scope>NUCLEOTIDE SEQUENCE</scope>
    <source>
        <strain evidence="1">AVDCRST_MAG68</strain>
    </source>
</reference>
<dbReference type="AlphaFoldDB" id="A0A6J4LH96"/>
<dbReference type="EMBL" id="CADCTW010000114">
    <property type="protein sequence ID" value="CAA9328788.1"/>
    <property type="molecule type" value="Genomic_DNA"/>
</dbReference>
<protein>
    <submittedName>
        <fullName evidence="1">Uncharacterized protein</fullName>
    </submittedName>
</protein>
<feature type="non-terminal residue" evidence="1">
    <location>
        <position position="61"/>
    </location>
</feature>
<evidence type="ECO:0000313" key="1">
    <source>
        <dbReference type="EMBL" id="CAA9328788.1"/>
    </source>
</evidence>
<organism evidence="1">
    <name type="scientific">uncultured Gemmatimonadota bacterium</name>
    <dbReference type="NCBI Taxonomy" id="203437"/>
    <lineage>
        <taxon>Bacteria</taxon>
        <taxon>Pseudomonadati</taxon>
        <taxon>Gemmatimonadota</taxon>
        <taxon>environmental samples</taxon>
    </lineage>
</organism>
<proteinExistence type="predicted"/>
<gene>
    <name evidence="1" type="ORF">AVDCRST_MAG68-2381</name>
</gene>
<sequence>CLCVSQSVGPAIAQQVKTRHPGRNTVAAVISTRRKTFLAFMGLRGSGGGMGGAQAQRASRR</sequence>